<keyword evidence="12" id="KW-0869">Chloride channel</keyword>
<dbReference type="CDD" id="cd19049">
    <property type="entry name" value="LGIC_TM_anion"/>
    <property type="match status" value="1"/>
</dbReference>
<dbReference type="Pfam" id="PF02931">
    <property type="entry name" value="Neur_chan_LBD"/>
    <property type="match status" value="1"/>
</dbReference>
<dbReference type="InterPro" id="IPR036719">
    <property type="entry name" value="Neuro-gated_channel_TM_sf"/>
</dbReference>
<keyword evidence="11" id="KW-0675">Receptor</keyword>
<dbReference type="KEGG" id="osn:115218542"/>
<reference evidence="21" key="1">
    <citation type="submission" date="2025-08" db="UniProtKB">
        <authorList>
            <consortium name="RefSeq"/>
        </authorList>
    </citation>
    <scope>IDENTIFICATION</scope>
</reference>
<evidence type="ECO:0000256" key="12">
    <source>
        <dbReference type="ARBA" id="ARBA00023173"/>
    </source>
</evidence>
<keyword evidence="13" id="KW-0325">Glycoprotein</keyword>
<sequence>MYGKGQLKKIGDMERYYPVLRAAVFITLAMITLCYSSEISEYRSKVIQNLTDGYDSGISPHFDLDVPTEVKVHIYISSFDSIRESAMDYTMNFIITQKWTDPRLNYTGMSNAEILELDTRIMNCIWVPDLYFANEKKASFHEVTVPNKMMHLHRNGTVVYRARLTMTSACPMTLEKFPLDTQVCSVVIKSFVYTPDNVVFRWEKGNAITYNQEMEMAQFEIGNIQNKDCTGEFEENNFTCIQADIYLNRKFEFFLLHVFIPSTLIVVISWVSFWLPIDAVPARIALGSTTVLTMITQRQSTAISLPPVSYIKAIDVWTVSCLVFVFAALLEYALVSIYSRREVKRIMIKLVPSKETKGSFIKSKSITWSNGTSDGVPVDVRTSEPKSKLKAKRIDVISRVAFPSCFFTFITLYWVFYSQK</sequence>
<keyword evidence="20" id="KW-1185">Reference proteome</keyword>
<dbReference type="FunFam" id="2.70.170.10:FF:000021">
    <property type="entry name" value="Gamma-aminobutyric acid receptor isoform 3b"/>
    <property type="match status" value="1"/>
</dbReference>
<accession>A0A6P7T0P1</accession>
<evidence type="ECO:0000256" key="8">
    <source>
        <dbReference type="ARBA" id="ARBA00023065"/>
    </source>
</evidence>
<evidence type="ECO:0000256" key="3">
    <source>
        <dbReference type="ARBA" id="ARBA00022475"/>
    </source>
</evidence>
<evidence type="ECO:0000256" key="2">
    <source>
        <dbReference type="ARBA" id="ARBA00022448"/>
    </source>
</evidence>
<evidence type="ECO:0000313" key="21">
    <source>
        <dbReference type="RefSeq" id="XP_029644278.1"/>
    </source>
</evidence>
<dbReference type="AlphaFoldDB" id="A0A6P7T0P1"/>
<dbReference type="GO" id="GO:0005230">
    <property type="term" value="F:extracellular ligand-gated monoatomic ion channel activity"/>
    <property type="evidence" value="ECO:0007669"/>
    <property type="project" value="InterPro"/>
</dbReference>
<keyword evidence="16" id="KW-1071">Ligand-gated ion channel</keyword>
<dbReference type="PRINTS" id="PR00253">
    <property type="entry name" value="GABAARECEPTR"/>
</dbReference>
<dbReference type="InterPro" id="IPR036734">
    <property type="entry name" value="Neur_chan_lig-bd_sf"/>
</dbReference>
<protein>
    <recommendedName>
        <fullName evidence="19">Gamma-aminobutyric acid receptor subunit beta</fullName>
    </recommendedName>
</protein>
<keyword evidence="8" id="KW-0406">Ion transport</keyword>
<evidence type="ECO:0000313" key="20">
    <source>
        <dbReference type="Proteomes" id="UP000515154"/>
    </source>
</evidence>
<evidence type="ECO:0000256" key="1">
    <source>
        <dbReference type="ARBA" id="ARBA00010180"/>
    </source>
</evidence>
<dbReference type="Pfam" id="PF02932">
    <property type="entry name" value="Neur_chan_memb"/>
    <property type="match status" value="1"/>
</dbReference>
<dbReference type="InterPro" id="IPR018000">
    <property type="entry name" value="Neurotransmitter_ion_chnl_CS"/>
</dbReference>
<evidence type="ECO:0000256" key="18">
    <source>
        <dbReference type="ARBA" id="ARBA00034104"/>
    </source>
</evidence>
<dbReference type="SUPFAM" id="SSF90112">
    <property type="entry name" value="Neurotransmitter-gated ion-channel transmembrane pore"/>
    <property type="match status" value="1"/>
</dbReference>
<dbReference type="InterPro" id="IPR038050">
    <property type="entry name" value="Neuro_actylchol_rec"/>
</dbReference>
<keyword evidence="15" id="KW-0628">Postsynaptic cell membrane</keyword>
<dbReference type="GO" id="GO:0045211">
    <property type="term" value="C:postsynaptic membrane"/>
    <property type="evidence" value="ECO:0007669"/>
    <property type="project" value="UniProtKB-SubCell"/>
</dbReference>
<dbReference type="InterPro" id="IPR006029">
    <property type="entry name" value="Neurotrans-gated_channel_TM"/>
</dbReference>
<evidence type="ECO:0000256" key="17">
    <source>
        <dbReference type="ARBA" id="ARBA00023303"/>
    </source>
</evidence>
<evidence type="ECO:0000256" key="16">
    <source>
        <dbReference type="ARBA" id="ARBA00023286"/>
    </source>
</evidence>
<keyword evidence="17" id="KW-0407">Ion channel</keyword>
<keyword evidence="7" id="KW-0770">Synapse</keyword>
<keyword evidence="3" id="KW-1003">Cell membrane</keyword>
<dbReference type="GO" id="GO:0034707">
    <property type="term" value="C:chloride channel complex"/>
    <property type="evidence" value="ECO:0007669"/>
    <property type="project" value="UniProtKB-KW"/>
</dbReference>
<evidence type="ECO:0000256" key="10">
    <source>
        <dbReference type="ARBA" id="ARBA00023157"/>
    </source>
</evidence>
<dbReference type="NCBIfam" id="TIGR00860">
    <property type="entry name" value="LIC"/>
    <property type="match status" value="1"/>
</dbReference>
<dbReference type="PROSITE" id="PS00236">
    <property type="entry name" value="NEUROTR_ION_CHANNEL"/>
    <property type="match status" value="1"/>
</dbReference>
<dbReference type="Gene3D" id="2.70.170.10">
    <property type="entry name" value="Neurotransmitter-gated ion-channel ligand-binding domain"/>
    <property type="match status" value="1"/>
</dbReference>
<name>A0A6P7T0P1_9MOLL</name>
<evidence type="ECO:0000256" key="4">
    <source>
        <dbReference type="ARBA" id="ARBA00022692"/>
    </source>
</evidence>
<keyword evidence="6" id="KW-1133">Transmembrane helix</keyword>
<evidence type="ECO:0000256" key="11">
    <source>
        <dbReference type="ARBA" id="ARBA00023170"/>
    </source>
</evidence>
<dbReference type="PRINTS" id="PR00252">
    <property type="entry name" value="NRIONCHANNEL"/>
</dbReference>
<comment type="similarity">
    <text evidence="1">Belongs to the ligand-gated ion channel (TC 1.A.9) family. Gamma-aminobutyric acid receptor (TC 1.A.9.5) subfamily.</text>
</comment>
<dbReference type="Gene3D" id="1.20.58.390">
    <property type="entry name" value="Neurotransmitter-gated ion-channel transmembrane domain"/>
    <property type="match status" value="1"/>
</dbReference>
<evidence type="ECO:0000256" key="19">
    <source>
        <dbReference type="ARBA" id="ARBA00071250"/>
    </source>
</evidence>
<keyword evidence="9" id="KW-0472">Membrane</keyword>
<comment type="subcellular location">
    <subcellularLocation>
        <location evidence="18">Postsynaptic cell membrane</location>
        <topology evidence="18">Multi-pass membrane protein</topology>
    </subcellularLocation>
</comment>
<evidence type="ECO:0000256" key="7">
    <source>
        <dbReference type="ARBA" id="ARBA00023018"/>
    </source>
</evidence>
<evidence type="ECO:0000256" key="5">
    <source>
        <dbReference type="ARBA" id="ARBA00022729"/>
    </source>
</evidence>
<dbReference type="RefSeq" id="XP_029644278.1">
    <property type="nucleotide sequence ID" value="XM_029788418.2"/>
</dbReference>
<evidence type="ECO:0000256" key="15">
    <source>
        <dbReference type="ARBA" id="ARBA00023257"/>
    </source>
</evidence>
<gene>
    <name evidence="21" type="primary">LOC115218542</name>
</gene>
<keyword evidence="10" id="KW-1015">Disulfide bond</keyword>
<dbReference type="InterPro" id="IPR006202">
    <property type="entry name" value="Neur_chan_lig-bd"/>
</dbReference>
<dbReference type="PANTHER" id="PTHR18945">
    <property type="entry name" value="NEUROTRANSMITTER GATED ION CHANNEL"/>
    <property type="match status" value="1"/>
</dbReference>
<keyword evidence="5" id="KW-0732">Signal</keyword>
<dbReference type="InterPro" id="IPR006028">
    <property type="entry name" value="GABAA/Glycine_rcpt"/>
</dbReference>
<keyword evidence="14" id="KW-0868">Chloride</keyword>
<dbReference type="GO" id="GO:0005254">
    <property type="term" value="F:chloride channel activity"/>
    <property type="evidence" value="ECO:0007669"/>
    <property type="project" value="UniProtKB-KW"/>
</dbReference>
<evidence type="ECO:0000256" key="13">
    <source>
        <dbReference type="ARBA" id="ARBA00023180"/>
    </source>
</evidence>
<dbReference type="InterPro" id="IPR006201">
    <property type="entry name" value="Neur_channel"/>
</dbReference>
<keyword evidence="4" id="KW-0812">Transmembrane</keyword>
<dbReference type="SUPFAM" id="SSF63712">
    <property type="entry name" value="Nicotinic receptor ligand binding domain-like"/>
    <property type="match status" value="1"/>
</dbReference>
<evidence type="ECO:0000256" key="9">
    <source>
        <dbReference type="ARBA" id="ARBA00023136"/>
    </source>
</evidence>
<dbReference type="CDD" id="cd18991">
    <property type="entry name" value="LGIC_ECD_GlyR"/>
    <property type="match status" value="1"/>
</dbReference>
<keyword evidence="2" id="KW-0813">Transport</keyword>
<dbReference type="GO" id="GO:0004888">
    <property type="term" value="F:transmembrane signaling receptor activity"/>
    <property type="evidence" value="ECO:0007669"/>
    <property type="project" value="InterPro"/>
</dbReference>
<evidence type="ECO:0000256" key="14">
    <source>
        <dbReference type="ARBA" id="ARBA00023214"/>
    </source>
</evidence>
<evidence type="ECO:0000256" key="6">
    <source>
        <dbReference type="ARBA" id="ARBA00022989"/>
    </source>
</evidence>
<dbReference type="Proteomes" id="UP000515154">
    <property type="component" value="Linkage group LG13"/>
</dbReference>
<organism evidence="20 21">
    <name type="scientific">Octopus sinensis</name>
    <name type="common">East Asian common octopus</name>
    <dbReference type="NCBI Taxonomy" id="2607531"/>
    <lineage>
        <taxon>Eukaryota</taxon>
        <taxon>Metazoa</taxon>
        <taxon>Spiralia</taxon>
        <taxon>Lophotrochozoa</taxon>
        <taxon>Mollusca</taxon>
        <taxon>Cephalopoda</taxon>
        <taxon>Coleoidea</taxon>
        <taxon>Octopodiformes</taxon>
        <taxon>Octopoda</taxon>
        <taxon>Incirrata</taxon>
        <taxon>Octopodidae</taxon>
        <taxon>Octopus</taxon>
    </lineage>
</organism>
<proteinExistence type="inferred from homology"/>